<feature type="region of interest" description="Disordered" evidence="1">
    <location>
        <begin position="98"/>
        <end position="277"/>
    </location>
</feature>
<feature type="compositionally biased region" description="Basic and acidic residues" evidence="1">
    <location>
        <begin position="195"/>
        <end position="212"/>
    </location>
</feature>
<dbReference type="Proteomes" id="UP000077154">
    <property type="component" value="Unassembled WGS sequence"/>
</dbReference>
<dbReference type="GeneID" id="36283193"/>
<dbReference type="AlphaFoldDB" id="A0A177ANL3"/>
<protein>
    <recommendedName>
        <fullName evidence="3">Pre-mRNA-splicing factor 38B</fullName>
    </recommendedName>
</protein>
<feature type="region of interest" description="Disordered" evidence="1">
    <location>
        <begin position="342"/>
        <end position="364"/>
    </location>
</feature>
<accession>A0A177ANL3</accession>
<dbReference type="VEuPathDB" id="FungiDB:GMDG_02782"/>
<evidence type="ECO:0008006" key="3">
    <source>
        <dbReference type="Google" id="ProtNLM"/>
    </source>
</evidence>
<reference evidence="2" key="1">
    <citation type="submission" date="2016-03" db="EMBL/GenBank/DDBJ databases">
        <title>Updated assembly of Pseudogymnoascus destructans, the fungus causing white-nose syndrome of bats.</title>
        <authorList>
            <person name="Palmer J.M."/>
            <person name="Drees K.P."/>
            <person name="Foster J.T."/>
            <person name="Lindner D.L."/>
        </authorList>
    </citation>
    <scope>NUCLEOTIDE SEQUENCE [LARGE SCALE GENOMIC DNA]</scope>
    <source>
        <strain evidence="2">20631-21</strain>
    </source>
</reference>
<dbReference type="eggNOG" id="ENOG502S07H">
    <property type="taxonomic scope" value="Eukaryota"/>
</dbReference>
<dbReference type="PANTHER" id="PTHR40132">
    <property type="entry name" value="PRE-MRNA-SPLICING FACTOR 38B"/>
    <property type="match status" value="1"/>
</dbReference>
<evidence type="ECO:0000256" key="1">
    <source>
        <dbReference type="SAM" id="MobiDB-lite"/>
    </source>
</evidence>
<sequence>MPDEFSDDQIAAILSKEAKESSIKFSAHGMSAFLPSKPPANKPKPNTRFLRNLVRDTDSHNAALLAKEAAESRNRLEQLVTKDTRRANDIRRRQLGSITAVLNGNAPKRQRTGGAARPMRDEGASSGGLEERKDRSTNTEDYRQDKGRRARKFTDDEDMEDVSSSKDRHRSHRSESTRRSHHEKHRSRHRLRSRSPNEDRRSRDPKRRERSPGRRSLLSSSSRDEKSYDRERRRKPSPHADSDSDPLEAIVGPLPPPKVKSRGRGTVSSTSGIDARFSENYDPALDLVPENQETDSNGDDWELVLDRVKWKQQGADRLKAAGFTEEEIQGWKSGKKAEVKWTASGKEREWDRGKPVSGVDGGAA</sequence>
<dbReference type="EMBL" id="KV441386">
    <property type="protein sequence ID" value="OAF63430.1"/>
    <property type="molecule type" value="Genomic_DNA"/>
</dbReference>
<feature type="compositionally biased region" description="Basic and acidic residues" evidence="1">
    <location>
        <begin position="222"/>
        <end position="231"/>
    </location>
</feature>
<name>A0A177ANL3_9PEZI</name>
<feature type="compositionally biased region" description="Basic and acidic residues" evidence="1">
    <location>
        <begin position="118"/>
        <end position="147"/>
    </location>
</feature>
<dbReference type="RefSeq" id="XP_024328698.1">
    <property type="nucleotide sequence ID" value="XM_024463791.1"/>
</dbReference>
<organism evidence="2">
    <name type="scientific">Pseudogymnoascus destructans</name>
    <dbReference type="NCBI Taxonomy" id="655981"/>
    <lineage>
        <taxon>Eukaryota</taxon>
        <taxon>Fungi</taxon>
        <taxon>Dikarya</taxon>
        <taxon>Ascomycota</taxon>
        <taxon>Pezizomycotina</taxon>
        <taxon>Leotiomycetes</taxon>
        <taxon>Thelebolales</taxon>
        <taxon>Thelebolaceae</taxon>
        <taxon>Pseudogymnoascus</taxon>
    </lineage>
</organism>
<feature type="compositionally biased region" description="Basic residues" evidence="1">
    <location>
        <begin position="179"/>
        <end position="193"/>
    </location>
</feature>
<evidence type="ECO:0000313" key="2">
    <source>
        <dbReference type="EMBL" id="OAF63430.1"/>
    </source>
</evidence>
<dbReference type="OrthoDB" id="2431475at2759"/>
<gene>
    <name evidence="2" type="ORF">VC83_00094</name>
</gene>
<feature type="compositionally biased region" description="Basic and acidic residues" evidence="1">
    <location>
        <begin position="342"/>
        <end position="354"/>
    </location>
</feature>
<dbReference type="PANTHER" id="PTHR40132:SF1">
    <property type="entry name" value="PRE-MRNA-SPLICING FACTOR 38B"/>
    <property type="match status" value="1"/>
</dbReference>
<proteinExistence type="predicted"/>